<organism evidence="1 2">
    <name type="scientific">Futiania mangrovi</name>
    <dbReference type="NCBI Taxonomy" id="2959716"/>
    <lineage>
        <taxon>Bacteria</taxon>
        <taxon>Pseudomonadati</taxon>
        <taxon>Pseudomonadota</taxon>
        <taxon>Alphaproteobacteria</taxon>
        <taxon>Futianiales</taxon>
        <taxon>Futianiaceae</taxon>
        <taxon>Futiania</taxon>
    </lineage>
</organism>
<dbReference type="InterPro" id="IPR009922">
    <property type="entry name" value="DUF1457"/>
</dbReference>
<dbReference type="Proteomes" id="UP001055804">
    <property type="component" value="Unassembled WGS sequence"/>
</dbReference>
<dbReference type="RefSeq" id="WP_269333912.1">
    <property type="nucleotide sequence ID" value="NZ_JAMZFT010000004.1"/>
</dbReference>
<gene>
    <name evidence="1" type="ORF">NJQ99_16140</name>
</gene>
<dbReference type="CDD" id="cd18773">
    <property type="entry name" value="PDC1_HK_sensor"/>
    <property type="match status" value="1"/>
</dbReference>
<comment type="caution">
    <text evidence="1">The sequence shown here is derived from an EMBL/GenBank/DDBJ whole genome shotgun (WGS) entry which is preliminary data.</text>
</comment>
<protein>
    <submittedName>
        <fullName evidence="1">PAS domain-containing protein</fullName>
    </submittedName>
</protein>
<proteinExistence type="predicted"/>
<dbReference type="AlphaFoldDB" id="A0A9J6PJF9"/>
<keyword evidence="2" id="KW-1185">Reference proteome</keyword>
<evidence type="ECO:0000313" key="2">
    <source>
        <dbReference type="Proteomes" id="UP001055804"/>
    </source>
</evidence>
<reference evidence="1" key="1">
    <citation type="submission" date="2022-06" db="EMBL/GenBank/DDBJ databases">
        <title>Isolation and Genomics of Futiania mangrovii gen. nov., sp. nov., a Rare and Metabolically-versatile member in the Class Alphaproteobacteria.</title>
        <authorList>
            <person name="Liu L."/>
            <person name="Huang W.-C."/>
            <person name="Pan J."/>
            <person name="Li J."/>
            <person name="Huang Y."/>
            <person name="Du H."/>
            <person name="Liu Y."/>
            <person name="Li M."/>
        </authorList>
    </citation>
    <scope>NUCLEOTIDE SEQUENCE</scope>
    <source>
        <strain evidence="1">FT118</strain>
    </source>
</reference>
<dbReference type="Pfam" id="PF07310">
    <property type="entry name" value="PAS_5"/>
    <property type="match status" value="1"/>
</dbReference>
<dbReference type="SUPFAM" id="SSF55785">
    <property type="entry name" value="PYP-like sensor domain (PAS domain)"/>
    <property type="match status" value="1"/>
</dbReference>
<dbReference type="InterPro" id="IPR035965">
    <property type="entry name" value="PAS-like_dom_sf"/>
</dbReference>
<dbReference type="EMBL" id="JAMZFT010000004">
    <property type="protein sequence ID" value="MCP1337952.1"/>
    <property type="molecule type" value="Genomic_DNA"/>
</dbReference>
<sequence length="160" mass="18314">MSFSAMQDIAQHLELSLDELDSTPLLREMYAWWNKGDDLPHWKEVSPFSIPRGLLPRVILVEMSEDPVRFKIRLAGTALCAEQGWELKGHYVDEIYNARDYKVIEANYLDCAKTRKPRFSERHVLCTTGNWVVYRVLILPLRGDDGAVKGFVSCSAAINQ</sequence>
<accession>A0A9J6PJF9</accession>
<evidence type="ECO:0000313" key="1">
    <source>
        <dbReference type="EMBL" id="MCP1337952.1"/>
    </source>
</evidence>
<name>A0A9J6PJF9_9PROT</name>